<evidence type="ECO:0000313" key="2">
    <source>
        <dbReference type="Proteomes" id="UP001595884"/>
    </source>
</evidence>
<dbReference type="RefSeq" id="WP_096256637.1">
    <property type="nucleotide sequence ID" value="NZ_BAAAVQ010000126.1"/>
</dbReference>
<dbReference type="Proteomes" id="UP001595884">
    <property type="component" value="Unassembled WGS sequence"/>
</dbReference>
<comment type="caution">
    <text evidence="1">The sequence shown here is derived from an EMBL/GenBank/DDBJ whole genome shotgun (WGS) entry which is preliminary data.</text>
</comment>
<reference evidence="2" key="1">
    <citation type="journal article" date="2019" name="Int. J. Syst. Evol. Microbiol.">
        <title>The Global Catalogue of Microorganisms (GCM) 10K type strain sequencing project: providing services to taxonomists for standard genome sequencing and annotation.</title>
        <authorList>
            <consortium name="The Broad Institute Genomics Platform"/>
            <consortium name="The Broad Institute Genome Sequencing Center for Infectious Disease"/>
            <person name="Wu L."/>
            <person name="Ma J."/>
        </authorList>
    </citation>
    <scope>NUCLEOTIDE SEQUENCE [LARGE SCALE GENOMIC DNA]</scope>
    <source>
        <strain evidence="2">CGMCC 1.12849</strain>
    </source>
</reference>
<proteinExistence type="predicted"/>
<evidence type="ECO:0000313" key="1">
    <source>
        <dbReference type="EMBL" id="MFC4718047.1"/>
    </source>
</evidence>
<protein>
    <recommendedName>
        <fullName evidence="3">RNA polymerase subunit sigma-70</fullName>
    </recommendedName>
</protein>
<name>A0ABV9MQ19_9MICC</name>
<keyword evidence="2" id="KW-1185">Reference proteome</keyword>
<sequence length="81" mass="8826">MKSEQIATLASDTSDPRAGLRAIASLRALTERLELAQVEAGLVLGMSWQNIADALGVSRQAVHKKYAKKVDQSIPVPRRNQ</sequence>
<accession>A0ABV9MQ19</accession>
<gene>
    <name evidence="1" type="ORF">ACFO7V_18160</name>
</gene>
<evidence type="ECO:0008006" key="3">
    <source>
        <dbReference type="Google" id="ProtNLM"/>
    </source>
</evidence>
<organism evidence="1 2">
    <name type="scientific">Glutamicibacter bergerei</name>
    <dbReference type="NCBI Taxonomy" id="256702"/>
    <lineage>
        <taxon>Bacteria</taxon>
        <taxon>Bacillati</taxon>
        <taxon>Actinomycetota</taxon>
        <taxon>Actinomycetes</taxon>
        <taxon>Micrococcales</taxon>
        <taxon>Micrococcaceae</taxon>
        <taxon>Glutamicibacter</taxon>
    </lineage>
</organism>
<dbReference type="EMBL" id="JBHSHE010000092">
    <property type="protein sequence ID" value="MFC4718047.1"/>
    <property type="molecule type" value="Genomic_DNA"/>
</dbReference>